<keyword evidence="3" id="KW-0238">DNA-binding</keyword>
<protein>
    <submittedName>
        <fullName evidence="8">Response regulator</fullName>
    </submittedName>
</protein>
<dbReference type="PANTHER" id="PTHR43214">
    <property type="entry name" value="TWO-COMPONENT RESPONSE REGULATOR"/>
    <property type="match status" value="1"/>
</dbReference>
<dbReference type="CDD" id="cd06170">
    <property type="entry name" value="LuxR_C_like"/>
    <property type="match status" value="1"/>
</dbReference>
<organism evidence="8 9">
    <name type="scientific">Nocardioides hankookensis</name>
    <dbReference type="NCBI Taxonomy" id="443157"/>
    <lineage>
        <taxon>Bacteria</taxon>
        <taxon>Bacillati</taxon>
        <taxon>Actinomycetota</taxon>
        <taxon>Actinomycetes</taxon>
        <taxon>Propionibacteriales</taxon>
        <taxon>Nocardioidaceae</taxon>
        <taxon>Nocardioides</taxon>
    </lineage>
</organism>
<dbReference type="PROSITE" id="PS00622">
    <property type="entry name" value="HTH_LUXR_1"/>
    <property type="match status" value="1"/>
</dbReference>
<dbReference type="PROSITE" id="PS50110">
    <property type="entry name" value="RESPONSE_REGULATORY"/>
    <property type="match status" value="1"/>
</dbReference>
<evidence type="ECO:0000256" key="2">
    <source>
        <dbReference type="ARBA" id="ARBA00023015"/>
    </source>
</evidence>
<dbReference type="PRINTS" id="PR00038">
    <property type="entry name" value="HTHLUXR"/>
</dbReference>
<dbReference type="InterPro" id="IPR016032">
    <property type="entry name" value="Sig_transdc_resp-reg_C-effctor"/>
</dbReference>
<dbReference type="InterPro" id="IPR000792">
    <property type="entry name" value="Tscrpt_reg_LuxR_C"/>
</dbReference>
<feature type="domain" description="HTH luxR-type" evidence="6">
    <location>
        <begin position="149"/>
        <end position="214"/>
    </location>
</feature>
<accession>A0ABW1LLK4</accession>
<keyword evidence="1 5" id="KW-0597">Phosphoprotein</keyword>
<keyword evidence="2" id="KW-0805">Transcription regulation</keyword>
<evidence type="ECO:0000256" key="3">
    <source>
        <dbReference type="ARBA" id="ARBA00023125"/>
    </source>
</evidence>
<feature type="domain" description="Response regulatory" evidence="7">
    <location>
        <begin position="8"/>
        <end position="124"/>
    </location>
</feature>
<comment type="caution">
    <text evidence="8">The sequence shown here is derived from an EMBL/GenBank/DDBJ whole genome shotgun (WGS) entry which is preliminary data.</text>
</comment>
<dbReference type="SUPFAM" id="SSF46894">
    <property type="entry name" value="C-terminal effector domain of the bipartite response regulators"/>
    <property type="match status" value="1"/>
</dbReference>
<evidence type="ECO:0000256" key="5">
    <source>
        <dbReference type="PROSITE-ProRule" id="PRU00169"/>
    </source>
</evidence>
<evidence type="ECO:0000313" key="9">
    <source>
        <dbReference type="Proteomes" id="UP001596135"/>
    </source>
</evidence>
<evidence type="ECO:0000256" key="4">
    <source>
        <dbReference type="ARBA" id="ARBA00023163"/>
    </source>
</evidence>
<evidence type="ECO:0000259" key="7">
    <source>
        <dbReference type="PROSITE" id="PS50110"/>
    </source>
</evidence>
<dbReference type="Proteomes" id="UP001596135">
    <property type="component" value="Unassembled WGS sequence"/>
</dbReference>
<dbReference type="InterPro" id="IPR001789">
    <property type="entry name" value="Sig_transdc_resp-reg_receiver"/>
</dbReference>
<dbReference type="Gene3D" id="3.40.50.2300">
    <property type="match status" value="1"/>
</dbReference>
<reference evidence="9" key="1">
    <citation type="journal article" date="2019" name="Int. J. Syst. Evol. Microbiol.">
        <title>The Global Catalogue of Microorganisms (GCM) 10K type strain sequencing project: providing services to taxonomists for standard genome sequencing and annotation.</title>
        <authorList>
            <consortium name="The Broad Institute Genomics Platform"/>
            <consortium name="The Broad Institute Genome Sequencing Center for Infectious Disease"/>
            <person name="Wu L."/>
            <person name="Ma J."/>
        </authorList>
    </citation>
    <scope>NUCLEOTIDE SEQUENCE [LARGE SCALE GENOMIC DNA]</scope>
    <source>
        <strain evidence="9">CCUG 54522</strain>
    </source>
</reference>
<dbReference type="InterPro" id="IPR011006">
    <property type="entry name" value="CheY-like_superfamily"/>
</dbReference>
<dbReference type="PROSITE" id="PS50043">
    <property type="entry name" value="HTH_LUXR_2"/>
    <property type="match status" value="1"/>
</dbReference>
<dbReference type="EMBL" id="JBHSRJ010000005">
    <property type="protein sequence ID" value="MFC6044810.1"/>
    <property type="molecule type" value="Genomic_DNA"/>
</dbReference>
<sequence length="221" mass="23034">MTELLAVRLVVVDDHPTFRIGMAALLSSIAGFDVVGEAANQEQAVQVVLDTHPDVVIMDLNLGAGSGVDATREILRRAPGIGILVVTMTGDDHAVFTAIRAGARGYLLKGAEPADIERSIRAVAGGGMVLGPEVAGVASSYLTGARAATGGPFQELTEREREVLELVARGHDNASIAQVLVLTPKTVRNYVYAIFGKLGVNDRAALVVKAREAGIGVDGRA</sequence>
<evidence type="ECO:0000313" key="8">
    <source>
        <dbReference type="EMBL" id="MFC6044810.1"/>
    </source>
</evidence>
<dbReference type="SUPFAM" id="SSF52172">
    <property type="entry name" value="CheY-like"/>
    <property type="match status" value="1"/>
</dbReference>
<dbReference type="Pfam" id="PF00072">
    <property type="entry name" value="Response_reg"/>
    <property type="match status" value="1"/>
</dbReference>
<keyword evidence="9" id="KW-1185">Reference proteome</keyword>
<proteinExistence type="predicted"/>
<name>A0ABW1LLK4_9ACTN</name>
<dbReference type="SMART" id="SM00448">
    <property type="entry name" value="REC"/>
    <property type="match status" value="1"/>
</dbReference>
<evidence type="ECO:0000259" key="6">
    <source>
        <dbReference type="PROSITE" id="PS50043"/>
    </source>
</evidence>
<dbReference type="InterPro" id="IPR039420">
    <property type="entry name" value="WalR-like"/>
</dbReference>
<dbReference type="Pfam" id="PF00196">
    <property type="entry name" value="GerE"/>
    <property type="match status" value="1"/>
</dbReference>
<dbReference type="SMART" id="SM00421">
    <property type="entry name" value="HTH_LUXR"/>
    <property type="match status" value="1"/>
</dbReference>
<dbReference type="InterPro" id="IPR058245">
    <property type="entry name" value="NreC/VraR/RcsB-like_REC"/>
</dbReference>
<dbReference type="PANTHER" id="PTHR43214:SF24">
    <property type="entry name" value="TRANSCRIPTIONAL REGULATORY PROTEIN NARL-RELATED"/>
    <property type="match status" value="1"/>
</dbReference>
<dbReference type="RefSeq" id="WP_379156833.1">
    <property type="nucleotide sequence ID" value="NZ_JBHSRJ010000005.1"/>
</dbReference>
<gene>
    <name evidence="8" type="ORF">ACFPYL_17100</name>
</gene>
<evidence type="ECO:0000256" key="1">
    <source>
        <dbReference type="ARBA" id="ARBA00022553"/>
    </source>
</evidence>
<keyword evidence="4" id="KW-0804">Transcription</keyword>
<feature type="modified residue" description="4-aspartylphosphate" evidence="5">
    <location>
        <position position="59"/>
    </location>
</feature>
<dbReference type="CDD" id="cd17535">
    <property type="entry name" value="REC_NarL-like"/>
    <property type="match status" value="1"/>
</dbReference>